<dbReference type="InterPro" id="IPR058633">
    <property type="entry name" value="EmrA/FarA_HH"/>
</dbReference>
<protein>
    <submittedName>
        <fullName evidence="4">HlyD family secretion protein</fullName>
    </submittedName>
</protein>
<accession>A0A2K9NI87</accession>
<comment type="subcellular location">
    <subcellularLocation>
        <location evidence="1">Cell envelope</location>
    </subcellularLocation>
</comment>
<dbReference type="AlphaFoldDB" id="A0A2K9NI87"/>
<dbReference type="GO" id="GO:0030313">
    <property type="term" value="C:cell envelope"/>
    <property type="evidence" value="ECO:0007669"/>
    <property type="project" value="UniProtKB-SubCell"/>
</dbReference>
<evidence type="ECO:0000256" key="1">
    <source>
        <dbReference type="ARBA" id="ARBA00004196"/>
    </source>
</evidence>
<evidence type="ECO:0000313" key="4">
    <source>
        <dbReference type="EMBL" id="AUN32771.1"/>
    </source>
</evidence>
<organism evidence="4 5">
    <name type="scientific">Niveispirillum cyanobacteriorum</name>
    <dbReference type="NCBI Taxonomy" id="1612173"/>
    <lineage>
        <taxon>Bacteria</taxon>
        <taxon>Pseudomonadati</taxon>
        <taxon>Pseudomonadota</taxon>
        <taxon>Alphaproteobacteria</taxon>
        <taxon>Rhodospirillales</taxon>
        <taxon>Azospirillaceae</taxon>
        <taxon>Niveispirillum</taxon>
    </lineage>
</organism>
<reference evidence="4 5" key="1">
    <citation type="submission" date="2017-12" db="EMBL/GenBank/DDBJ databases">
        <title>Genomes of bacteria within cyanobacterial aggregates.</title>
        <authorList>
            <person name="Cai H."/>
        </authorList>
    </citation>
    <scope>NUCLEOTIDE SEQUENCE [LARGE SCALE GENOMIC DNA]</scope>
    <source>
        <strain evidence="4 5">TH16</strain>
    </source>
</reference>
<keyword evidence="5" id="KW-1185">Reference proteome</keyword>
<dbReference type="InterPro" id="IPR058634">
    <property type="entry name" value="AaeA-lik-b-barrel"/>
</dbReference>
<dbReference type="OrthoDB" id="9811754at2"/>
<dbReference type="PANTHER" id="PTHR30386:SF19">
    <property type="entry name" value="MULTIDRUG EXPORT PROTEIN EMRA-RELATED"/>
    <property type="match status" value="1"/>
</dbReference>
<dbReference type="EMBL" id="CP025612">
    <property type="protein sequence ID" value="AUN32771.1"/>
    <property type="molecule type" value="Genomic_DNA"/>
</dbReference>
<dbReference type="RefSeq" id="WP_102114303.1">
    <property type="nucleotide sequence ID" value="NZ_BMGN01000017.1"/>
</dbReference>
<dbReference type="PANTHER" id="PTHR30386">
    <property type="entry name" value="MEMBRANE FUSION SUBUNIT OF EMRAB-TOLC MULTIDRUG EFFLUX PUMP"/>
    <property type="match status" value="1"/>
</dbReference>
<dbReference type="GO" id="GO:0055085">
    <property type="term" value="P:transmembrane transport"/>
    <property type="evidence" value="ECO:0007669"/>
    <property type="project" value="InterPro"/>
</dbReference>
<dbReference type="Gene3D" id="2.40.50.100">
    <property type="match status" value="1"/>
</dbReference>
<dbReference type="Pfam" id="PF25963">
    <property type="entry name" value="Beta-barrel_AAEA"/>
    <property type="match status" value="1"/>
</dbReference>
<dbReference type="KEGG" id="ncb:C0V82_20940"/>
<evidence type="ECO:0000313" key="5">
    <source>
        <dbReference type="Proteomes" id="UP000234752"/>
    </source>
</evidence>
<proteinExistence type="predicted"/>
<dbReference type="InterPro" id="IPR050739">
    <property type="entry name" value="MFP"/>
</dbReference>
<sequence>MIDTAKRPLPTWRRLALGLALPVVLAGTGAYVWATGGRYVSTDNAYVKQDKVAVAPEVQGLVTAVHVAESMPVKRGDVLFEIDAQPYRIALAQSEAAIATARLNVERMRADLSQKRAELAEAEQELEFRQRDHDRQASLARNGYAAQAKLDETRNQLRAAEQGVAKARQGVAAALADLGGDPAIATDSHPTVMQALAARDRAALDLERTVVHAPADGIASQTDRLRVGQFALPGMSMLSVVETQATYVEANVKETDLTNMKAGQTATIELDAYPGRTLTAKVVSIGAGTGSEFSVLPAQNATGNWVKVVQRVPVRLQLAEGQSVPLRAGLSANVDIDTGHSRGLPGFATAQAAAR</sequence>
<dbReference type="Gene3D" id="2.40.30.170">
    <property type="match status" value="1"/>
</dbReference>
<evidence type="ECO:0000259" key="3">
    <source>
        <dbReference type="Pfam" id="PF25963"/>
    </source>
</evidence>
<gene>
    <name evidence="4" type="ORF">C0V82_20940</name>
</gene>
<name>A0A2K9NI87_9PROT</name>
<dbReference type="SUPFAM" id="SSF111369">
    <property type="entry name" value="HlyD-like secretion proteins"/>
    <property type="match status" value="1"/>
</dbReference>
<dbReference type="Gene3D" id="1.10.287.470">
    <property type="entry name" value="Helix hairpin bin"/>
    <property type="match status" value="2"/>
</dbReference>
<dbReference type="Pfam" id="PF25885">
    <property type="entry name" value="HH_EMRA"/>
    <property type="match status" value="1"/>
</dbReference>
<dbReference type="Proteomes" id="UP000234752">
    <property type="component" value="Chromosome eg_2"/>
</dbReference>
<evidence type="ECO:0000259" key="2">
    <source>
        <dbReference type="Pfam" id="PF25885"/>
    </source>
</evidence>
<feature type="domain" description="p-hydroxybenzoic acid efflux pump subunit AaeA-like beta-barrel" evidence="3">
    <location>
        <begin position="247"/>
        <end position="336"/>
    </location>
</feature>
<feature type="domain" description="Multidrug export protein EmrA/FarA alpha-helical hairpin" evidence="2">
    <location>
        <begin position="88"/>
        <end position="209"/>
    </location>
</feature>